<protein>
    <submittedName>
        <fullName evidence="4">Amidohydrolase family protein</fullName>
    </submittedName>
</protein>
<dbReference type="SUPFAM" id="SSF51556">
    <property type="entry name" value="Metallo-dependent hydrolases"/>
    <property type="match status" value="1"/>
</dbReference>
<evidence type="ECO:0000313" key="5">
    <source>
        <dbReference type="Proteomes" id="UP000728968"/>
    </source>
</evidence>
<comment type="similarity">
    <text evidence="1">Belongs to the metallo-dependent hydrolases superfamily. NagA family.</text>
</comment>
<feature type="domain" description="Amidohydrolase-related" evidence="3">
    <location>
        <begin position="54"/>
        <end position="98"/>
    </location>
</feature>
<sequence length="100" mass="11152">MKKAIINGELFIGNKFYKEKVLIFEDDKIVDILDEETFKKDGAKIETIDANGSYVTPGFIDLQLNGCGGVLFNDDISKETIETMYKTNLKSGCTSFTPTL</sequence>
<proteinExistence type="inferred from homology"/>
<dbReference type="Pfam" id="PF01979">
    <property type="entry name" value="Amidohydro_1"/>
    <property type="match status" value="1"/>
</dbReference>
<reference evidence="4 5" key="1">
    <citation type="journal article" date="2021" name="Sci. Rep.">
        <title>The distribution of antibiotic resistance genes in chicken gut microbiota commensals.</title>
        <authorList>
            <person name="Juricova H."/>
            <person name="Matiasovicova J."/>
            <person name="Kubasova T."/>
            <person name="Cejkova D."/>
            <person name="Rychlik I."/>
        </authorList>
    </citation>
    <scope>NUCLEOTIDE SEQUENCE [LARGE SCALE GENOMIC DNA]</scope>
    <source>
        <strain evidence="4 5">An425</strain>
    </source>
</reference>
<keyword evidence="5" id="KW-1185">Reference proteome</keyword>
<evidence type="ECO:0000313" key="4">
    <source>
        <dbReference type="EMBL" id="MBM6876045.1"/>
    </source>
</evidence>
<dbReference type="RefSeq" id="WP_204716685.1">
    <property type="nucleotide sequence ID" value="NZ_JACJLT010000161.1"/>
</dbReference>
<keyword evidence="2" id="KW-0378">Hydrolase</keyword>
<comment type="caution">
    <text evidence="4">The sequence shown here is derived from an EMBL/GenBank/DDBJ whole genome shotgun (WGS) entry which is preliminary data.</text>
</comment>
<dbReference type="PANTHER" id="PTHR11113">
    <property type="entry name" value="N-ACETYLGLUCOSAMINE-6-PHOSPHATE DEACETYLASE"/>
    <property type="match status" value="1"/>
</dbReference>
<organism evidence="4 5">
    <name type="scientific">Fusobacterium mortiferum</name>
    <dbReference type="NCBI Taxonomy" id="850"/>
    <lineage>
        <taxon>Bacteria</taxon>
        <taxon>Fusobacteriati</taxon>
        <taxon>Fusobacteriota</taxon>
        <taxon>Fusobacteriia</taxon>
        <taxon>Fusobacteriales</taxon>
        <taxon>Fusobacteriaceae</taxon>
        <taxon>Fusobacterium</taxon>
    </lineage>
</organism>
<dbReference type="SUPFAM" id="SSF51338">
    <property type="entry name" value="Composite domain of metallo-dependent hydrolases"/>
    <property type="match status" value="1"/>
</dbReference>
<dbReference type="Gene3D" id="3.20.20.140">
    <property type="entry name" value="Metal-dependent hydrolases"/>
    <property type="match status" value="1"/>
</dbReference>
<evidence type="ECO:0000256" key="2">
    <source>
        <dbReference type="ARBA" id="ARBA00022801"/>
    </source>
</evidence>
<gene>
    <name evidence="4" type="ORF">H6A04_10390</name>
</gene>
<name>A0ABS2G4T6_FUSMR</name>
<accession>A0ABS2G4T6</accession>
<dbReference type="InterPro" id="IPR032466">
    <property type="entry name" value="Metal_Hydrolase"/>
</dbReference>
<dbReference type="Gene3D" id="2.30.40.10">
    <property type="entry name" value="Urease, subunit C, domain 1"/>
    <property type="match status" value="1"/>
</dbReference>
<evidence type="ECO:0000259" key="3">
    <source>
        <dbReference type="Pfam" id="PF01979"/>
    </source>
</evidence>
<feature type="non-terminal residue" evidence="4">
    <location>
        <position position="100"/>
    </location>
</feature>
<dbReference type="InterPro" id="IPR006680">
    <property type="entry name" value="Amidohydro-rel"/>
</dbReference>
<evidence type="ECO:0000256" key="1">
    <source>
        <dbReference type="ARBA" id="ARBA00010716"/>
    </source>
</evidence>
<dbReference type="Proteomes" id="UP000728968">
    <property type="component" value="Unassembled WGS sequence"/>
</dbReference>
<dbReference type="EMBL" id="JACJLT010000161">
    <property type="protein sequence ID" value="MBM6876045.1"/>
    <property type="molecule type" value="Genomic_DNA"/>
</dbReference>
<dbReference type="PANTHER" id="PTHR11113:SF14">
    <property type="entry name" value="N-ACETYLGLUCOSAMINE-6-PHOSPHATE DEACETYLASE"/>
    <property type="match status" value="1"/>
</dbReference>
<dbReference type="InterPro" id="IPR011059">
    <property type="entry name" value="Metal-dep_hydrolase_composite"/>
</dbReference>